<evidence type="ECO:0000256" key="4">
    <source>
        <dbReference type="ARBA" id="ARBA00023136"/>
    </source>
</evidence>
<comment type="caution">
    <text evidence="5">The sequence shown here is derived from an EMBL/GenBank/DDBJ whole genome shotgun (WGS) entry which is preliminary data.</text>
</comment>
<dbReference type="InterPro" id="IPR002523">
    <property type="entry name" value="MgTranspt_CorA/ZnTranspt_ZntB"/>
</dbReference>
<sequence length="508" mass="56937">MPAPEITTSAADYARSVAAQARQLVNHAPFQSDIFQILADRLGHELRTTENPELNIDVVVHLLPGRGINKPRRLSSTRELDDLGSIISALLPRCSNPDEIPKIILLRGYQPPECLNRIGARFMVNPQVYLRHLQYLWADRPSRLFSSPSLPSASVDIVSLCVISLGEHLSEQPFETLRMNAKQSMNDYLHEVIVDQHPKPGVSLLRGYWVHDSTYFSIEQEITVSLQRQRGQWSLLIWTDLAGPLSSGPPVPWCTQPIAQSKQAKSPLLPHSRSSSDIPLSTLSPAPFPFSPRKIQSLPHISLRPSSSFGAGLDADLMAADPFYCLSDLFELSAYSIDQILKLIEARISENTSHNPSQSQHSSHADLHYQHVLLSRIRKRVSKSLSDIKQYRVSWPNTTNAQQQIEVAKVTNDLQQDFENLHDRIDYLLTRCSDGMNMCMSLAAINGAEKARLQAEKIGQLTWLAFFYTPLSFTTSFFGMNLADFGEKGGLPTWLWFAVSVPIVTVSY</sequence>
<keyword evidence="6" id="KW-1185">Reference proteome</keyword>
<keyword evidence="3" id="KW-1133">Transmembrane helix</keyword>
<evidence type="ECO:0000256" key="3">
    <source>
        <dbReference type="ARBA" id="ARBA00022989"/>
    </source>
</evidence>
<name>A0A2P7ZDY2_9PEZI</name>
<dbReference type="GO" id="GO:0016020">
    <property type="term" value="C:membrane"/>
    <property type="evidence" value="ECO:0007669"/>
    <property type="project" value="UniProtKB-SubCell"/>
</dbReference>
<dbReference type="EMBL" id="NHZQ01000236">
    <property type="protein sequence ID" value="PSK46437.1"/>
    <property type="molecule type" value="Genomic_DNA"/>
</dbReference>
<organism evidence="5 6">
    <name type="scientific">Elsinoe australis</name>
    <dbReference type="NCBI Taxonomy" id="40998"/>
    <lineage>
        <taxon>Eukaryota</taxon>
        <taxon>Fungi</taxon>
        <taxon>Dikarya</taxon>
        <taxon>Ascomycota</taxon>
        <taxon>Pezizomycotina</taxon>
        <taxon>Dothideomycetes</taxon>
        <taxon>Dothideomycetidae</taxon>
        <taxon>Myriangiales</taxon>
        <taxon>Elsinoaceae</taxon>
        <taxon>Elsinoe</taxon>
    </lineage>
</organism>
<reference evidence="5 6" key="1">
    <citation type="submission" date="2017-05" db="EMBL/GenBank/DDBJ databases">
        <title>Draft genome sequence of Elsinoe australis.</title>
        <authorList>
            <person name="Cheng Q."/>
        </authorList>
    </citation>
    <scope>NUCLEOTIDE SEQUENCE [LARGE SCALE GENOMIC DNA]</scope>
    <source>
        <strain evidence="5 6">NL1</strain>
    </source>
</reference>
<evidence type="ECO:0000256" key="1">
    <source>
        <dbReference type="ARBA" id="ARBA00004141"/>
    </source>
</evidence>
<comment type="subcellular location">
    <subcellularLocation>
        <location evidence="1">Membrane</location>
        <topology evidence="1">Multi-pass membrane protein</topology>
    </subcellularLocation>
</comment>
<proteinExistence type="predicted"/>
<evidence type="ECO:0000256" key="2">
    <source>
        <dbReference type="ARBA" id="ARBA00022692"/>
    </source>
</evidence>
<dbReference type="STRING" id="40998.A0A2P7ZDY2"/>
<dbReference type="GO" id="GO:0046873">
    <property type="term" value="F:metal ion transmembrane transporter activity"/>
    <property type="evidence" value="ECO:0007669"/>
    <property type="project" value="InterPro"/>
</dbReference>
<dbReference type="SUPFAM" id="SSF144083">
    <property type="entry name" value="Magnesium transport protein CorA, transmembrane region"/>
    <property type="match status" value="1"/>
</dbReference>
<accession>A0A2P7ZDY2</accession>
<gene>
    <name evidence="5" type="ORF">B9Z65_5405</name>
</gene>
<dbReference type="AlphaFoldDB" id="A0A2P7ZDY2"/>
<keyword evidence="4" id="KW-0472">Membrane</keyword>
<dbReference type="Pfam" id="PF01544">
    <property type="entry name" value="CorA"/>
    <property type="match status" value="1"/>
</dbReference>
<dbReference type="Gene3D" id="1.20.58.340">
    <property type="entry name" value="Magnesium transport protein CorA, transmembrane region"/>
    <property type="match status" value="1"/>
</dbReference>
<protein>
    <submittedName>
        <fullName evidence="5">Uncharacterized protein</fullName>
    </submittedName>
</protein>
<keyword evidence="2" id="KW-0812">Transmembrane</keyword>
<dbReference type="Proteomes" id="UP000243723">
    <property type="component" value="Unassembled WGS sequence"/>
</dbReference>
<evidence type="ECO:0000313" key="5">
    <source>
        <dbReference type="EMBL" id="PSK46437.1"/>
    </source>
</evidence>
<dbReference type="OrthoDB" id="3231000at2759"/>
<evidence type="ECO:0000313" key="6">
    <source>
        <dbReference type="Proteomes" id="UP000243723"/>
    </source>
</evidence>
<dbReference type="InterPro" id="IPR045863">
    <property type="entry name" value="CorA_TM1_TM2"/>
</dbReference>